<gene>
    <name evidence="2" type="ORF">CCUS01_02137</name>
</gene>
<name>A0AAI9U502_9PEZI</name>
<evidence type="ECO:0000256" key="1">
    <source>
        <dbReference type="SAM" id="MobiDB-lite"/>
    </source>
</evidence>
<accession>A0AAI9U502</accession>
<evidence type="ECO:0000313" key="3">
    <source>
        <dbReference type="Proteomes" id="UP001239213"/>
    </source>
</evidence>
<dbReference type="Proteomes" id="UP001239213">
    <property type="component" value="Unassembled WGS sequence"/>
</dbReference>
<evidence type="ECO:0000313" key="2">
    <source>
        <dbReference type="EMBL" id="KAK1450681.1"/>
    </source>
</evidence>
<dbReference type="AlphaFoldDB" id="A0AAI9U502"/>
<protein>
    <submittedName>
        <fullName evidence="2">Uncharacterized protein</fullName>
    </submittedName>
</protein>
<proteinExistence type="predicted"/>
<feature type="region of interest" description="Disordered" evidence="1">
    <location>
        <begin position="89"/>
        <end position="111"/>
    </location>
</feature>
<organism evidence="2 3">
    <name type="scientific">Colletotrichum cuscutae</name>
    <dbReference type="NCBI Taxonomy" id="1209917"/>
    <lineage>
        <taxon>Eukaryota</taxon>
        <taxon>Fungi</taxon>
        <taxon>Dikarya</taxon>
        <taxon>Ascomycota</taxon>
        <taxon>Pezizomycotina</taxon>
        <taxon>Sordariomycetes</taxon>
        <taxon>Hypocreomycetidae</taxon>
        <taxon>Glomerellales</taxon>
        <taxon>Glomerellaceae</taxon>
        <taxon>Colletotrichum</taxon>
        <taxon>Colletotrichum acutatum species complex</taxon>
    </lineage>
</organism>
<keyword evidence="3" id="KW-1185">Reference proteome</keyword>
<reference evidence="2" key="1">
    <citation type="submission" date="2016-11" db="EMBL/GenBank/DDBJ databases">
        <title>The genome sequence of Colletotrichum cuscutae.</title>
        <authorList>
            <person name="Baroncelli R."/>
        </authorList>
    </citation>
    <scope>NUCLEOTIDE SEQUENCE</scope>
    <source>
        <strain evidence="2">IMI 304802</strain>
    </source>
</reference>
<sequence length="111" mass="11670">MKVDQRAKKSSEYAPSLVGAILGAGLGYILPKIGECVQQRLQAKGNARADLESGLEPQAEQLAAATLGQMPSESRDTFFTAQVELDEMSPAGDVGGLAPPLPPPRAHLSRT</sequence>
<comment type="caution">
    <text evidence="2">The sequence shown here is derived from an EMBL/GenBank/DDBJ whole genome shotgun (WGS) entry which is preliminary data.</text>
</comment>
<dbReference type="EMBL" id="MPDP01000304">
    <property type="protein sequence ID" value="KAK1450681.1"/>
    <property type="molecule type" value="Genomic_DNA"/>
</dbReference>